<proteinExistence type="predicted"/>
<evidence type="ECO:0000313" key="1">
    <source>
        <dbReference type="EMBL" id="MFC3530404.1"/>
    </source>
</evidence>
<reference evidence="2" key="1">
    <citation type="journal article" date="2019" name="Int. J. Syst. Evol. Microbiol.">
        <title>The Global Catalogue of Microorganisms (GCM) 10K type strain sequencing project: providing services to taxonomists for standard genome sequencing and annotation.</title>
        <authorList>
            <consortium name="The Broad Institute Genomics Platform"/>
            <consortium name="The Broad Institute Genome Sequencing Center for Infectious Disease"/>
            <person name="Wu L."/>
            <person name="Ma J."/>
        </authorList>
    </citation>
    <scope>NUCLEOTIDE SEQUENCE [LARGE SCALE GENOMIC DNA]</scope>
    <source>
        <strain evidence="2">KCTC 42899</strain>
    </source>
</reference>
<organism evidence="1 2">
    <name type="scientific">Paracoccus mangrovi</name>
    <dbReference type="NCBI Taxonomy" id="1715645"/>
    <lineage>
        <taxon>Bacteria</taxon>
        <taxon>Pseudomonadati</taxon>
        <taxon>Pseudomonadota</taxon>
        <taxon>Alphaproteobacteria</taxon>
        <taxon>Rhodobacterales</taxon>
        <taxon>Paracoccaceae</taxon>
        <taxon>Paracoccus</taxon>
    </lineage>
</organism>
<gene>
    <name evidence="1" type="ORF">ACFOMH_19730</name>
</gene>
<name>A0ABV7R841_9RHOB</name>
<evidence type="ECO:0000313" key="2">
    <source>
        <dbReference type="Proteomes" id="UP001595721"/>
    </source>
</evidence>
<accession>A0ABV7R841</accession>
<sequence length="130" mass="14567">MIAELSPAEWLDETEKKIAGVRALTQLVDGPTPGQPDPVTNPRAWIHTDFHTFRMGMQDNDPSLPRLARIEQDFVAAIGALNFGGQMRQLRQAMNATQLFHFTHRSGVMEHQNALCVSSHFLSELWGEGE</sequence>
<dbReference type="EMBL" id="JBHRXJ010000025">
    <property type="protein sequence ID" value="MFC3530404.1"/>
    <property type="molecule type" value="Genomic_DNA"/>
</dbReference>
<dbReference type="Proteomes" id="UP001595721">
    <property type="component" value="Unassembled WGS sequence"/>
</dbReference>
<comment type="caution">
    <text evidence="1">The sequence shown here is derived from an EMBL/GenBank/DDBJ whole genome shotgun (WGS) entry which is preliminary data.</text>
</comment>
<dbReference type="RefSeq" id="WP_377746611.1">
    <property type="nucleotide sequence ID" value="NZ_JBHRXJ010000025.1"/>
</dbReference>
<protein>
    <submittedName>
        <fullName evidence="1">Uncharacterized protein</fullName>
    </submittedName>
</protein>
<keyword evidence="2" id="KW-1185">Reference proteome</keyword>